<evidence type="ECO:0000259" key="7">
    <source>
        <dbReference type="PROSITE" id="PS50897"/>
    </source>
</evidence>
<dbReference type="InterPro" id="IPR027370">
    <property type="entry name" value="Znf-RING_euk"/>
</dbReference>
<organism evidence="9 10">
    <name type="scientific">Aristolochia fimbriata</name>
    <name type="common">White veined hardy Dutchman's pipe vine</name>
    <dbReference type="NCBI Taxonomy" id="158543"/>
    <lineage>
        <taxon>Eukaryota</taxon>
        <taxon>Viridiplantae</taxon>
        <taxon>Streptophyta</taxon>
        <taxon>Embryophyta</taxon>
        <taxon>Tracheophyta</taxon>
        <taxon>Spermatophyta</taxon>
        <taxon>Magnoliopsida</taxon>
        <taxon>Magnoliidae</taxon>
        <taxon>Piperales</taxon>
        <taxon>Aristolochiaceae</taxon>
        <taxon>Aristolochia</taxon>
    </lineage>
</organism>
<dbReference type="InterPro" id="IPR045098">
    <property type="entry name" value="Fyv10_fam"/>
</dbReference>
<reference evidence="9 10" key="1">
    <citation type="submission" date="2021-07" db="EMBL/GenBank/DDBJ databases">
        <title>The Aristolochia fimbriata genome: insights into angiosperm evolution, floral development and chemical biosynthesis.</title>
        <authorList>
            <person name="Jiao Y."/>
        </authorList>
    </citation>
    <scope>NUCLEOTIDE SEQUENCE [LARGE SCALE GENOMIC DNA]</scope>
    <source>
        <strain evidence="9">IBCAS-2021</strain>
        <tissue evidence="9">Leaf</tissue>
    </source>
</reference>
<dbReference type="PROSITE" id="PS50896">
    <property type="entry name" value="LISH"/>
    <property type="match status" value="1"/>
</dbReference>
<accession>A0AAV7F9Z5</accession>
<evidence type="ECO:0000256" key="1">
    <source>
        <dbReference type="ARBA" id="ARBA00004496"/>
    </source>
</evidence>
<evidence type="ECO:0000256" key="5">
    <source>
        <dbReference type="ARBA" id="ARBA00022833"/>
    </source>
</evidence>
<evidence type="ECO:0008006" key="11">
    <source>
        <dbReference type="Google" id="ProtNLM"/>
    </source>
</evidence>
<dbReference type="GO" id="GO:0034657">
    <property type="term" value="C:GID complex"/>
    <property type="evidence" value="ECO:0007669"/>
    <property type="project" value="TreeGrafter"/>
</dbReference>
<evidence type="ECO:0000313" key="9">
    <source>
        <dbReference type="EMBL" id="KAG9457581.1"/>
    </source>
</evidence>
<dbReference type="PANTHER" id="PTHR12170">
    <property type="entry name" value="MACROPHAGE ERYTHROBLAST ATTACHER-RELATED"/>
    <property type="match status" value="1"/>
</dbReference>
<dbReference type="InterPro" id="IPR013144">
    <property type="entry name" value="CRA_dom"/>
</dbReference>
<keyword evidence="2" id="KW-0963">Cytoplasm</keyword>
<dbReference type="GO" id="GO:0043161">
    <property type="term" value="P:proteasome-mediated ubiquitin-dependent protein catabolic process"/>
    <property type="evidence" value="ECO:0007669"/>
    <property type="project" value="InterPro"/>
</dbReference>
<dbReference type="PROSITE" id="PS50897">
    <property type="entry name" value="CTLH"/>
    <property type="match status" value="1"/>
</dbReference>
<evidence type="ECO:0000256" key="2">
    <source>
        <dbReference type="ARBA" id="ARBA00022490"/>
    </source>
</evidence>
<dbReference type="InterPro" id="IPR006595">
    <property type="entry name" value="CTLH_C"/>
</dbReference>
<gene>
    <name evidence="9" type="ORF">H6P81_002089</name>
</gene>
<feature type="domain" description="CTLH" evidence="7">
    <location>
        <begin position="166"/>
        <end position="223"/>
    </location>
</feature>
<comment type="caution">
    <text evidence="9">The sequence shown here is derived from an EMBL/GenBank/DDBJ whole genome shotgun (WGS) entry which is preliminary data.</text>
</comment>
<keyword evidence="3" id="KW-0479">Metal-binding</keyword>
<keyword evidence="10" id="KW-1185">Reference proteome</keyword>
<evidence type="ECO:0000256" key="4">
    <source>
        <dbReference type="ARBA" id="ARBA00022771"/>
    </source>
</evidence>
<dbReference type="Proteomes" id="UP000825729">
    <property type="component" value="Unassembled WGS sequence"/>
</dbReference>
<dbReference type="GO" id="GO:0005634">
    <property type="term" value="C:nucleus"/>
    <property type="evidence" value="ECO:0007669"/>
    <property type="project" value="TreeGrafter"/>
</dbReference>
<dbReference type="PANTHER" id="PTHR12170:SF2">
    <property type="entry name" value="E3 UBIQUITIN-PROTEIN TRANSFERASE MAEA"/>
    <property type="match status" value="1"/>
</dbReference>
<protein>
    <recommendedName>
        <fullName evidence="11">Macrophage erythroblast attacher</fullName>
    </recommendedName>
</protein>
<sequence length="402" mass="45908">MEMDASLTNGESGTVGPATVTPSLVDSLKLEHQLLRVPFEHFKKSMRANHRNVEKEMTAVISSVTEAAERDMSKEEAVHHLTSLVSRLQGLKRKLEEGSRAEHLQAQRCRARLDHLEAVDIESHSEWSNTRVKRILVDYMLRLSYYDTAMTLAESSNIQDLVDIDVFLDAKKVIDALQNKEVAPALAWCAENKSRLKKSKSKLEFQLRLQEFIELVRADNNLRAITYARKYLAPWGATHMKDLQRVMATLAFKSNTECDAYKVLFDAKQWDYLVEQFKQEFCKLYGMTLEPLLNIFLQAGLSALKTPFCYEDDCSKEDPLSQENFRKLAQPLPFSKQHHSKLVCYITKELMDTENPPLVLPNGYVYSTKALEEMAQKNDGKVTCPRTGLVCNFSELVKAFIS</sequence>
<name>A0AAV7F9Z5_ARIFI</name>
<feature type="domain" description="RING-Gid-type" evidence="8">
    <location>
        <begin position="314"/>
        <end position="387"/>
    </location>
</feature>
<dbReference type="SUPFAM" id="SSF57850">
    <property type="entry name" value="RING/U-box"/>
    <property type="match status" value="1"/>
</dbReference>
<evidence type="ECO:0000256" key="6">
    <source>
        <dbReference type="PROSITE-ProRule" id="PRU01215"/>
    </source>
</evidence>
<keyword evidence="4 6" id="KW-0863">Zinc-finger</keyword>
<dbReference type="GO" id="GO:0005737">
    <property type="term" value="C:cytoplasm"/>
    <property type="evidence" value="ECO:0007669"/>
    <property type="project" value="UniProtKB-SubCell"/>
</dbReference>
<keyword evidence="5" id="KW-0862">Zinc</keyword>
<dbReference type="AlphaFoldDB" id="A0AAV7F9Z5"/>
<dbReference type="GO" id="GO:0061630">
    <property type="term" value="F:ubiquitin protein ligase activity"/>
    <property type="evidence" value="ECO:0007669"/>
    <property type="project" value="InterPro"/>
</dbReference>
<feature type="zinc finger region" description="RING-Gid-type" evidence="6">
    <location>
        <begin position="314"/>
        <end position="387"/>
    </location>
</feature>
<dbReference type="EMBL" id="JAINDJ010000002">
    <property type="protein sequence ID" value="KAG9457581.1"/>
    <property type="molecule type" value="Genomic_DNA"/>
</dbReference>
<evidence type="ECO:0000256" key="3">
    <source>
        <dbReference type="ARBA" id="ARBA00022723"/>
    </source>
</evidence>
<dbReference type="InterPro" id="IPR024964">
    <property type="entry name" value="CTLH/CRA"/>
</dbReference>
<dbReference type="InterPro" id="IPR006594">
    <property type="entry name" value="LisH"/>
</dbReference>
<comment type="subcellular location">
    <subcellularLocation>
        <location evidence="1">Cytoplasm</location>
    </subcellularLocation>
</comment>
<dbReference type="SMART" id="SM00668">
    <property type="entry name" value="CTLH"/>
    <property type="match status" value="1"/>
</dbReference>
<dbReference type="CDD" id="cd16659">
    <property type="entry name" value="RING-Ubox_Emp"/>
    <property type="match status" value="1"/>
</dbReference>
<evidence type="ECO:0000259" key="8">
    <source>
        <dbReference type="PROSITE" id="PS51867"/>
    </source>
</evidence>
<evidence type="ECO:0000313" key="10">
    <source>
        <dbReference type="Proteomes" id="UP000825729"/>
    </source>
</evidence>
<dbReference type="Pfam" id="PF13445">
    <property type="entry name" value="zf-RING_UBOX"/>
    <property type="match status" value="1"/>
</dbReference>
<dbReference type="InterPro" id="IPR044063">
    <property type="entry name" value="ZF_RING_GID"/>
</dbReference>
<dbReference type="GO" id="GO:0008270">
    <property type="term" value="F:zinc ion binding"/>
    <property type="evidence" value="ECO:0007669"/>
    <property type="project" value="UniProtKB-KW"/>
</dbReference>
<dbReference type="PROSITE" id="PS51867">
    <property type="entry name" value="ZF_RING_GID"/>
    <property type="match status" value="1"/>
</dbReference>
<dbReference type="Pfam" id="PF10607">
    <property type="entry name" value="CTLH"/>
    <property type="match status" value="1"/>
</dbReference>
<proteinExistence type="predicted"/>
<dbReference type="SMART" id="SM00757">
    <property type="entry name" value="CRA"/>
    <property type="match status" value="1"/>
</dbReference>